<organism evidence="2 3">
    <name type="scientific">candidate division WWE3 bacterium</name>
    <dbReference type="NCBI Taxonomy" id="2053526"/>
    <lineage>
        <taxon>Bacteria</taxon>
        <taxon>Katanobacteria</taxon>
    </lineage>
</organism>
<evidence type="ECO:0000313" key="2">
    <source>
        <dbReference type="EMBL" id="MCA9391912.1"/>
    </source>
</evidence>
<dbReference type="Proteomes" id="UP000751518">
    <property type="component" value="Unassembled WGS sequence"/>
</dbReference>
<feature type="coiled-coil region" evidence="1">
    <location>
        <begin position="1"/>
        <end position="28"/>
    </location>
</feature>
<dbReference type="EMBL" id="JAGQKZ010000010">
    <property type="protein sequence ID" value="MCA9391912.1"/>
    <property type="molecule type" value="Genomic_DNA"/>
</dbReference>
<evidence type="ECO:0000256" key="1">
    <source>
        <dbReference type="SAM" id="Coils"/>
    </source>
</evidence>
<accession>A0A955LKF2</accession>
<comment type="caution">
    <text evidence="2">The sequence shown here is derived from an EMBL/GenBank/DDBJ whole genome shotgun (WGS) entry which is preliminary data.</text>
</comment>
<dbReference type="AlphaFoldDB" id="A0A955LKF2"/>
<reference evidence="2" key="1">
    <citation type="submission" date="2020-04" db="EMBL/GenBank/DDBJ databases">
        <authorList>
            <person name="Zhang T."/>
        </authorList>
    </citation>
    <scope>NUCLEOTIDE SEQUENCE</scope>
    <source>
        <strain evidence="2">HKST-UBA03</strain>
    </source>
</reference>
<keyword evidence="1" id="KW-0175">Coiled coil</keyword>
<dbReference type="GO" id="GO:0003677">
    <property type="term" value="F:DNA binding"/>
    <property type="evidence" value="ECO:0007669"/>
    <property type="project" value="InterPro"/>
</dbReference>
<dbReference type="InterPro" id="IPR036894">
    <property type="entry name" value="YbaB-like_sf"/>
</dbReference>
<sequence length="90" mass="9890">MLDKVKELNEFRKKAKQMESELSAEVIEVSYKGVVVKVSANIDIVEIISNDRSDSDITDAVNKAVKEAQKIAAKKMRGQLGDLGLNLPGM</sequence>
<dbReference type="Gene3D" id="3.30.1310.10">
    <property type="entry name" value="Nucleoid-associated protein YbaB-like domain"/>
    <property type="match status" value="1"/>
</dbReference>
<dbReference type="Pfam" id="PF02575">
    <property type="entry name" value="YbaB_DNA_bd"/>
    <property type="match status" value="1"/>
</dbReference>
<reference evidence="2" key="2">
    <citation type="journal article" date="2021" name="Microbiome">
        <title>Successional dynamics and alternative stable states in a saline activated sludge microbial community over 9 years.</title>
        <authorList>
            <person name="Wang Y."/>
            <person name="Ye J."/>
            <person name="Ju F."/>
            <person name="Liu L."/>
            <person name="Boyd J.A."/>
            <person name="Deng Y."/>
            <person name="Parks D.H."/>
            <person name="Jiang X."/>
            <person name="Yin X."/>
            <person name="Woodcroft B.J."/>
            <person name="Tyson G.W."/>
            <person name="Hugenholtz P."/>
            <person name="Polz M.F."/>
            <person name="Zhang T."/>
        </authorList>
    </citation>
    <scope>NUCLEOTIDE SEQUENCE</scope>
    <source>
        <strain evidence="2">HKST-UBA03</strain>
    </source>
</reference>
<proteinExistence type="predicted"/>
<gene>
    <name evidence="2" type="ORF">KC614_01765</name>
</gene>
<name>A0A955LKF2_UNCKA</name>
<evidence type="ECO:0000313" key="3">
    <source>
        <dbReference type="Proteomes" id="UP000751518"/>
    </source>
</evidence>
<dbReference type="SUPFAM" id="SSF82607">
    <property type="entry name" value="YbaB-like"/>
    <property type="match status" value="1"/>
</dbReference>
<protein>
    <submittedName>
        <fullName evidence="2">YbaB/EbfC family nucleoid-associated protein</fullName>
    </submittedName>
</protein>
<dbReference type="InterPro" id="IPR004401">
    <property type="entry name" value="YbaB/EbfC"/>
</dbReference>